<evidence type="ECO:0000256" key="1">
    <source>
        <dbReference type="SAM" id="MobiDB-lite"/>
    </source>
</evidence>
<keyword evidence="4" id="KW-1185">Reference proteome</keyword>
<dbReference type="Proteomes" id="UP001303889">
    <property type="component" value="Unassembled WGS sequence"/>
</dbReference>
<feature type="region of interest" description="Disordered" evidence="1">
    <location>
        <begin position="21"/>
        <end position="55"/>
    </location>
</feature>
<comment type="caution">
    <text evidence="3">The sequence shown here is derived from an EMBL/GenBank/DDBJ whole genome shotgun (WGS) entry which is preliminary data.</text>
</comment>
<sequence length="180" mass="18847">MPPKITAKNLQYNQNLPPFLARLRGGQSDRDGPDPILAAHRRPVKKRSASTEAEDAPLVVDEHGHALGGVSVAADGTVTEKEISGDVTEETGGEKKEVEGNESAAGVGQGGKLAGIGEMRKKRKIGRVVGAGADDEEEAGKPAKGGEKNKTTAQDAKDKDKAKAKKKAKKVKLSFGEDEG</sequence>
<reference evidence="3" key="1">
    <citation type="journal article" date="2023" name="Mol. Phylogenet. Evol.">
        <title>Genome-scale phylogeny and comparative genomics of the fungal order Sordariales.</title>
        <authorList>
            <person name="Hensen N."/>
            <person name="Bonometti L."/>
            <person name="Westerberg I."/>
            <person name="Brannstrom I.O."/>
            <person name="Guillou S."/>
            <person name="Cros-Aarteil S."/>
            <person name="Calhoun S."/>
            <person name="Haridas S."/>
            <person name="Kuo A."/>
            <person name="Mondo S."/>
            <person name="Pangilinan J."/>
            <person name="Riley R."/>
            <person name="LaButti K."/>
            <person name="Andreopoulos B."/>
            <person name="Lipzen A."/>
            <person name="Chen C."/>
            <person name="Yan M."/>
            <person name="Daum C."/>
            <person name="Ng V."/>
            <person name="Clum A."/>
            <person name="Steindorff A."/>
            <person name="Ohm R.A."/>
            <person name="Martin F."/>
            <person name="Silar P."/>
            <person name="Natvig D.O."/>
            <person name="Lalanne C."/>
            <person name="Gautier V."/>
            <person name="Ament-Velasquez S.L."/>
            <person name="Kruys A."/>
            <person name="Hutchinson M.I."/>
            <person name="Powell A.J."/>
            <person name="Barry K."/>
            <person name="Miller A.N."/>
            <person name="Grigoriev I.V."/>
            <person name="Debuchy R."/>
            <person name="Gladieux P."/>
            <person name="Hiltunen Thoren M."/>
            <person name="Johannesson H."/>
        </authorList>
    </citation>
    <scope>NUCLEOTIDE SEQUENCE</scope>
    <source>
        <strain evidence="3">CBS 103.79</strain>
    </source>
</reference>
<name>A0AAN6MMG0_9PEZI</name>
<dbReference type="EMBL" id="MU855478">
    <property type="protein sequence ID" value="KAK3902939.1"/>
    <property type="molecule type" value="Genomic_DNA"/>
</dbReference>
<proteinExistence type="predicted"/>
<organism evidence="3 4">
    <name type="scientific">Staphylotrichum tortipilum</name>
    <dbReference type="NCBI Taxonomy" id="2831512"/>
    <lineage>
        <taxon>Eukaryota</taxon>
        <taxon>Fungi</taxon>
        <taxon>Dikarya</taxon>
        <taxon>Ascomycota</taxon>
        <taxon>Pezizomycotina</taxon>
        <taxon>Sordariomycetes</taxon>
        <taxon>Sordariomycetidae</taxon>
        <taxon>Sordariales</taxon>
        <taxon>Chaetomiaceae</taxon>
        <taxon>Staphylotrichum</taxon>
    </lineage>
</organism>
<feature type="compositionally biased region" description="Basic and acidic residues" evidence="1">
    <location>
        <begin position="139"/>
        <end position="161"/>
    </location>
</feature>
<feature type="domain" description="DUF4604" evidence="2">
    <location>
        <begin position="8"/>
        <end position="179"/>
    </location>
</feature>
<evidence type="ECO:0000313" key="3">
    <source>
        <dbReference type="EMBL" id="KAK3902939.1"/>
    </source>
</evidence>
<accession>A0AAN6MMG0</accession>
<evidence type="ECO:0000313" key="4">
    <source>
        <dbReference type="Proteomes" id="UP001303889"/>
    </source>
</evidence>
<feature type="compositionally biased region" description="Basic residues" evidence="1">
    <location>
        <begin position="162"/>
        <end position="172"/>
    </location>
</feature>
<feature type="compositionally biased region" description="Basic residues" evidence="1">
    <location>
        <begin position="39"/>
        <end position="48"/>
    </location>
</feature>
<dbReference type="AlphaFoldDB" id="A0AAN6MMG0"/>
<evidence type="ECO:0000259" key="2">
    <source>
        <dbReference type="Pfam" id="PF15377"/>
    </source>
</evidence>
<gene>
    <name evidence="3" type="ORF">C8A05DRAFT_33325</name>
</gene>
<dbReference type="Pfam" id="PF15377">
    <property type="entry name" value="DUF4604"/>
    <property type="match status" value="1"/>
</dbReference>
<dbReference type="InterPro" id="IPR027911">
    <property type="entry name" value="DUF4604"/>
</dbReference>
<feature type="region of interest" description="Disordered" evidence="1">
    <location>
        <begin position="80"/>
        <end position="180"/>
    </location>
</feature>
<reference evidence="3" key="2">
    <citation type="submission" date="2023-05" db="EMBL/GenBank/DDBJ databases">
        <authorList>
            <consortium name="Lawrence Berkeley National Laboratory"/>
            <person name="Steindorff A."/>
            <person name="Hensen N."/>
            <person name="Bonometti L."/>
            <person name="Westerberg I."/>
            <person name="Brannstrom I.O."/>
            <person name="Guillou S."/>
            <person name="Cros-Aarteil S."/>
            <person name="Calhoun S."/>
            <person name="Haridas S."/>
            <person name="Kuo A."/>
            <person name="Mondo S."/>
            <person name="Pangilinan J."/>
            <person name="Riley R."/>
            <person name="Labutti K."/>
            <person name="Andreopoulos B."/>
            <person name="Lipzen A."/>
            <person name="Chen C."/>
            <person name="Yanf M."/>
            <person name="Daum C."/>
            <person name="Ng V."/>
            <person name="Clum A."/>
            <person name="Ohm R."/>
            <person name="Martin F."/>
            <person name="Silar P."/>
            <person name="Natvig D."/>
            <person name="Lalanne C."/>
            <person name="Gautier V."/>
            <person name="Ament-Velasquez S.L."/>
            <person name="Kruys A."/>
            <person name="Hutchinson M.I."/>
            <person name="Powell A.J."/>
            <person name="Barry K."/>
            <person name="Miller A.N."/>
            <person name="Grigoriev I.V."/>
            <person name="Debuchy R."/>
            <person name="Gladieux P."/>
            <person name="Thoren M.H."/>
            <person name="Johannesson H."/>
        </authorList>
    </citation>
    <scope>NUCLEOTIDE SEQUENCE</scope>
    <source>
        <strain evidence="3">CBS 103.79</strain>
    </source>
</reference>
<protein>
    <recommendedName>
        <fullName evidence="2">DUF4604 domain-containing protein</fullName>
    </recommendedName>
</protein>